<accession>A0A9P0TUS6</accession>
<dbReference type="AlphaFoldDB" id="A0A9P0TUS6"/>
<protein>
    <submittedName>
        <fullName evidence="2">Uncharacterized protein</fullName>
    </submittedName>
</protein>
<evidence type="ECO:0000313" key="3">
    <source>
        <dbReference type="Proteomes" id="UP001152562"/>
    </source>
</evidence>
<evidence type="ECO:0000313" key="2">
    <source>
        <dbReference type="EMBL" id="CAH4037902.1"/>
    </source>
</evidence>
<evidence type="ECO:0000256" key="1">
    <source>
        <dbReference type="SAM" id="SignalP"/>
    </source>
</evidence>
<name>A0A9P0TUS6_PIEBR</name>
<gene>
    <name evidence="2" type="ORF">PIBRA_LOCUS13516</name>
</gene>
<comment type="caution">
    <text evidence="2">The sequence shown here is derived from an EMBL/GenBank/DDBJ whole genome shotgun (WGS) entry which is preliminary data.</text>
</comment>
<dbReference type="Proteomes" id="UP001152562">
    <property type="component" value="Unassembled WGS sequence"/>
</dbReference>
<reference evidence="2" key="1">
    <citation type="submission" date="2022-05" db="EMBL/GenBank/DDBJ databases">
        <authorList>
            <person name="Okamura Y."/>
        </authorList>
    </citation>
    <scope>NUCLEOTIDE SEQUENCE</scope>
</reference>
<feature type="signal peptide" evidence="1">
    <location>
        <begin position="1"/>
        <end position="20"/>
    </location>
</feature>
<dbReference type="EMBL" id="CALOZG010000085">
    <property type="protein sequence ID" value="CAH4037902.1"/>
    <property type="molecule type" value="Genomic_DNA"/>
</dbReference>
<keyword evidence="3" id="KW-1185">Reference proteome</keyword>
<proteinExistence type="predicted"/>
<feature type="chain" id="PRO_5040195457" evidence="1">
    <location>
        <begin position="21"/>
        <end position="366"/>
    </location>
</feature>
<keyword evidence="1" id="KW-0732">Signal</keyword>
<organism evidence="2 3">
    <name type="scientific">Pieris brassicae</name>
    <name type="common">White butterfly</name>
    <name type="synonym">Large white butterfly</name>
    <dbReference type="NCBI Taxonomy" id="7116"/>
    <lineage>
        <taxon>Eukaryota</taxon>
        <taxon>Metazoa</taxon>
        <taxon>Ecdysozoa</taxon>
        <taxon>Arthropoda</taxon>
        <taxon>Hexapoda</taxon>
        <taxon>Insecta</taxon>
        <taxon>Pterygota</taxon>
        <taxon>Neoptera</taxon>
        <taxon>Endopterygota</taxon>
        <taxon>Lepidoptera</taxon>
        <taxon>Glossata</taxon>
        <taxon>Ditrysia</taxon>
        <taxon>Papilionoidea</taxon>
        <taxon>Pieridae</taxon>
        <taxon>Pierinae</taxon>
        <taxon>Pieris</taxon>
    </lineage>
</organism>
<sequence>MTLKLIIVICVLQVITSVICSSNRNNYTRIKRAKYYSNPPPRFYKLPPPPQLVRTPFSYTPPPEYMDGDHPARKPIKVNKNKEGLGDEDFKNLIKHLSKQDFDRILKLAAEKNRYSTPFEKRPSNVYNSEQDFQVNKAIQFPDSDQVIHIDDTSSSNFVQIKSTNNIERDPYVKPDISPYLSPEETHKNEQISYLNGVIEQEFNPDVINHVPNSDSNSHTYYTNSDTMQEERLPKPDNLRDVSDFEISYTNNVPTIVKSSSYKLENFANLPLMNYENSKLESVNSYNVPHYTVTSSRNQQPQSLSVSSSFSSPVQPAPLKSLAAEQSDAHLKAIKIWTHKSTGTAYTLHDDGTLSLERPIRPKRKF</sequence>